<dbReference type="EMBL" id="WVTB01000117">
    <property type="protein sequence ID" value="KAF3797411.1"/>
    <property type="molecule type" value="Genomic_DNA"/>
</dbReference>
<evidence type="ECO:0000313" key="2">
    <source>
        <dbReference type="EMBL" id="KAF3797411.1"/>
    </source>
</evidence>
<dbReference type="GeneID" id="69016517"/>
<reference evidence="2" key="1">
    <citation type="journal article" date="2020" name="Phytopathology">
        <title>Genome sequence and comparative analysis of Colletotrichum gloeosporioides isolated from Liriodendron leaves.</title>
        <authorList>
            <person name="Fu F.F."/>
            <person name="Hao Z."/>
            <person name="Wang P."/>
            <person name="Lu Y."/>
            <person name="Xue L.J."/>
            <person name="Wei G."/>
            <person name="Tian Y."/>
            <person name="Baishi H."/>
            <person name="Xu H."/>
            <person name="Shi J."/>
            <person name="Cheng T."/>
            <person name="Wang G."/>
            <person name="Yi Y."/>
            <person name="Chen J."/>
        </authorList>
    </citation>
    <scope>NUCLEOTIDE SEQUENCE</scope>
    <source>
        <strain evidence="2">Lc1</strain>
    </source>
</reference>
<reference evidence="2" key="2">
    <citation type="submission" date="2020-03" db="EMBL/GenBank/DDBJ databases">
        <authorList>
            <person name="Fu F.-F."/>
            <person name="Chen J."/>
        </authorList>
    </citation>
    <scope>NUCLEOTIDE SEQUENCE</scope>
    <source>
        <strain evidence="2">Lc1</strain>
    </source>
</reference>
<evidence type="ECO:0000256" key="1">
    <source>
        <dbReference type="SAM" id="MobiDB-lite"/>
    </source>
</evidence>
<protein>
    <submittedName>
        <fullName evidence="2">Uncharacterized protein</fullName>
    </submittedName>
</protein>
<organism evidence="2 3">
    <name type="scientific">Colletotrichum gloeosporioides</name>
    <name type="common">Anthracnose fungus</name>
    <name type="synonym">Glomerella cingulata</name>
    <dbReference type="NCBI Taxonomy" id="474922"/>
    <lineage>
        <taxon>Eukaryota</taxon>
        <taxon>Fungi</taxon>
        <taxon>Dikarya</taxon>
        <taxon>Ascomycota</taxon>
        <taxon>Pezizomycotina</taxon>
        <taxon>Sordariomycetes</taxon>
        <taxon>Hypocreomycetidae</taxon>
        <taxon>Glomerellales</taxon>
        <taxon>Glomerellaceae</taxon>
        <taxon>Colletotrichum</taxon>
        <taxon>Colletotrichum gloeosporioides species complex</taxon>
    </lineage>
</organism>
<feature type="compositionally biased region" description="Polar residues" evidence="1">
    <location>
        <begin position="25"/>
        <end position="37"/>
    </location>
</feature>
<dbReference type="AlphaFoldDB" id="A0A8H4C4I0"/>
<gene>
    <name evidence="2" type="ORF">GCG54_00009384</name>
</gene>
<sequence>MSGTTPNNPAPGGHASDRGVEQTPLDANQHGQAQNIIDETKDTHGSAVDRNIGESIDAANAKSGLSSRVDEILNKSSSSSSSSAAGSGIAGAERKATSATEQGFRVGEEADLHHLASSKQP</sequence>
<evidence type="ECO:0000313" key="3">
    <source>
        <dbReference type="Proteomes" id="UP000613401"/>
    </source>
</evidence>
<feature type="region of interest" description="Disordered" evidence="1">
    <location>
        <begin position="1"/>
        <end position="121"/>
    </location>
</feature>
<comment type="caution">
    <text evidence="2">The sequence shown here is derived from an EMBL/GenBank/DDBJ whole genome shotgun (WGS) entry which is preliminary data.</text>
</comment>
<name>A0A8H4C4I0_COLGL</name>
<keyword evidence="3" id="KW-1185">Reference proteome</keyword>
<dbReference type="Proteomes" id="UP000613401">
    <property type="component" value="Unassembled WGS sequence"/>
</dbReference>
<feature type="compositionally biased region" description="Low complexity" evidence="1">
    <location>
        <begin position="76"/>
        <end position="91"/>
    </location>
</feature>
<accession>A0A8H4C4I0</accession>
<proteinExistence type="predicted"/>
<dbReference type="RefSeq" id="XP_045256575.1">
    <property type="nucleotide sequence ID" value="XM_045409330.1"/>
</dbReference>